<organism evidence="1 2">
    <name type="scientific">Mucilaginibacter panaciglaebae</name>
    <dbReference type="NCBI Taxonomy" id="502331"/>
    <lineage>
        <taxon>Bacteria</taxon>
        <taxon>Pseudomonadati</taxon>
        <taxon>Bacteroidota</taxon>
        <taxon>Sphingobacteriia</taxon>
        <taxon>Sphingobacteriales</taxon>
        <taxon>Sphingobacteriaceae</taxon>
        <taxon>Mucilaginibacter</taxon>
    </lineage>
</organism>
<name>A0ABP7WQ78_9SPHI</name>
<reference evidence="2" key="1">
    <citation type="journal article" date="2019" name="Int. J. Syst. Evol. Microbiol.">
        <title>The Global Catalogue of Microorganisms (GCM) 10K type strain sequencing project: providing services to taxonomists for standard genome sequencing and annotation.</title>
        <authorList>
            <consortium name="The Broad Institute Genomics Platform"/>
            <consortium name="The Broad Institute Genome Sequencing Center for Infectious Disease"/>
            <person name="Wu L."/>
            <person name="Ma J."/>
        </authorList>
    </citation>
    <scope>NUCLEOTIDE SEQUENCE [LARGE SCALE GENOMIC DNA]</scope>
    <source>
        <strain evidence="2">JCM 17085</strain>
    </source>
</reference>
<sequence>MEPQGVDSYFAWNFFDSIFDEKEYYSPYVFEDVAAELLKKQPALRQKLDEAKAKDPALAKSASAQLNFVYRNSPYFEKTYLRYPVARLLTDTKLDLK</sequence>
<evidence type="ECO:0000313" key="2">
    <source>
        <dbReference type="Proteomes" id="UP001500841"/>
    </source>
</evidence>
<comment type="caution">
    <text evidence="1">The sequence shown here is derived from an EMBL/GenBank/DDBJ whole genome shotgun (WGS) entry which is preliminary data.</text>
</comment>
<evidence type="ECO:0000313" key="1">
    <source>
        <dbReference type="EMBL" id="GAA4094228.1"/>
    </source>
</evidence>
<evidence type="ECO:0008006" key="3">
    <source>
        <dbReference type="Google" id="ProtNLM"/>
    </source>
</evidence>
<dbReference type="Proteomes" id="UP001500841">
    <property type="component" value="Unassembled WGS sequence"/>
</dbReference>
<gene>
    <name evidence="1" type="ORF">GCM10022392_16130</name>
</gene>
<accession>A0ABP7WQ78</accession>
<proteinExistence type="predicted"/>
<dbReference type="EMBL" id="BAABCV010000005">
    <property type="protein sequence ID" value="GAA4094228.1"/>
    <property type="molecule type" value="Genomic_DNA"/>
</dbReference>
<keyword evidence="2" id="KW-1185">Reference proteome</keyword>
<dbReference type="RefSeq" id="WP_345102730.1">
    <property type="nucleotide sequence ID" value="NZ_BAABCV010000005.1"/>
</dbReference>
<protein>
    <recommendedName>
        <fullName evidence="3">Glycosyl hydrolase family 1</fullName>
    </recommendedName>
</protein>